<keyword evidence="1" id="KW-0732">Signal</keyword>
<name>A0A0K8RD40_IXORI</name>
<feature type="chain" id="PRO_5005516952" evidence="1">
    <location>
        <begin position="20"/>
        <end position="111"/>
    </location>
</feature>
<evidence type="ECO:0000313" key="2">
    <source>
        <dbReference type="EMBL" id="JAA68758.1"/>
    </source>
</evidence>
<evidence type="ECO:0000256" key="1">
    <source>
        <dbReference type="SAM" id="SignalP"/>
    </source>
</evidence>
<dbReference type="EMBL" id="GADI01005050">
    <property type="protein sequence ID" value="JAA68758.1"/>
    <property type="molecule type" value="mRNA"/>
</dbReference>
<accession>A0A0K8RD40</accession>
<feature type="signal peptide" evidence="1">
    <location>
        <begin position="1"/>
        <end position="19"/>
    </location>
</feature>
<protein>
    <submittedName>
        <fullName evidence="2">Putative ixodes 10 kDa peptide protein</fullName>
    </submittedName>
</protein>
<reference evidence="2" key="1">
    <citation type="submission" date="2012-12" db="EMBL/GenBank/DDBJ databases">
        <title>Identification and characterization of a phenylalanine ammonia-lyase gene family in Isatis indigotica Fort.</title>
        <authorList>
            <person name="Liu Q."/>
            <person name="Chen J."/>
            <person name="Zhou X."/>
            <person name="Di P."/>
            <person name="Xiao Y."/>
            <person name="Xuan H."/>
            <person name="Zhang L."/>
            <person name="Chen W."/>
        </authorList>
    </citation>
    <scope>NUCLEOTIDE SEQUENCE</scope>
    <source>
        <tissue evidence="2">Salivary gland</tissue>
    </source>
</reference>
<sequence>MLLVLFAVVLILPAFEVEGERHRRATPDLCYSRFYGAADIWCRIHGHGGFQRYYSGCQVRCKDGTNLALPEWVCPPCKTGNEYAVSKWKEDLEKKEKGNLLEAWCPPVKCY</sequence>
<organism evidence="2">
    <name type="scientific">Ixodes ricinus</name>
    <name type="common">Common tick</name>
    <name type="synonym">Acarus ricinus</name>
    <dbReference type="NCBI Taxonomy" id="34613"/>
    <lineage>
        <taxon>Eukaryota</taxon>
        <taxon>Metazoa</taxon>
        <taxon>Ecdysozoa</taxon>
        <taxon>Arthropoda</taxon>
        <taxon>Chelicerata</taxon>
        <taxon>Arachnida</taxon>
        <taxon>Acari</taxon>
        <taxon>Parasitiformes</taxon>
        <taxon>Ixodida</taxon>
        <taxon>Ixodoidea</taxon>
        <taxon>Ixodidae</taxon>
        <taxon>Ixodinae</taxon>
        <taxon>Ixodes</taxon>
    </lineage>
</organism>
<dbReference type="AlphaFoldDB" id="A0A0K8RD40"/>
<proteinExistence type="evidence at transcript level"/>